<comment type="caution">
    <text evidence="1">The sequence shown here is derived from an EMBL/GenBank/DDBJ whole genome shotgun (WGS) entry which is preliminary data.</text>
</comment>
<dbReference type="EMBL" id="LAZR01061235">
    <property type="protein sequence ID" value="KKK63992.1"/>
    <property type="molecule type" value="Genomic_DNA"/>
</dbReference>
<evidence type="ECO:0000313" key="1">
    <source>
        <dbReference type="EMBL" id="KKK63992.1"/>
    </source>
</evidence>
<feature type="non-terminal residue" evidence="1">
    <location>
        <position position="1"/>
    </location>
</feature>
<proteinExistence type="predicted"/>
<protein>
    <submittedName>
        <fullName evidence="1">Uncharacterized protein</fullName>
    </submittedName>
</protein>
<accession>A0A0F8X4K4</accession>
<name>A0A0F8X4K4_9ZZZZ</name>
<reference evidence="1" key="1">
    <citation type="journal article" date="2015" name="Nature">
        <title>Complex archaea that bridge the gap between prokaryotes and eukaryotes.</title>
        <authorList>
            <person name="Spang A."/>
            <person name="Saw J.H."/>
            <person name="Jorgensen S.L."/>
            <person name="Zaremba-Niedzwiedzka K."/>
            <person name="Martijn J."/>
            <person name="Lind A.E."/>
            <person name="van Eijk R."/>
            <person name="Schleper C."/>
            <person name="Guy L."/>
            <person name="Ettema T.J."/>
        </authorList>
    </citation>
    <scope>NUCLEOTIDE SEQUENCE</scope>
</reference>
<organism evidence="1">
    <name type="scientific">marine sediment metagenome</name>
    <dbReference type="NCBI Taxonomy" id="412755"/>
    <lineage>
        <taxon>unclassified sequences</taxon>
        <taxon>metagenomes</taxon>
        <taxon>ecological metagenomes</taxon>
    </lineage>
</organism>
<dbReference type="AlphaFoldDB" id="A0A0F8X4K4"/>
<sequence length="27" mass="3068">LGWFEVLNGLYRGQPLIPGNRVKIVVE</sequence>
<gene>
    <name evidence="1" type="ORF">LCGC14_2988690</name>
</gene>